<dbReference type="GO" id="GO:0006105">
    <property type="term" value="P:succinate metabolic process"/>
    <property type="evidence" value="ECO:0007669"/>
    <property type="project" value="TreeGrafter"/>
</dbReference>
<dbReference type="GO" id="GO:0005759">
    <property type="term" value="C:mitochondrial matrix"/>
    <property type="evidence" value="ECO:0007669"/>
    <property type="project" value="UniProtKB-SubCell"/>
</dbReference>
<protein>
    <recommendedName>
        <fullName evidence="8">Succinate dehydrogenase assembly factor 3</fullName>
        <shortName evidence="8">SDH assembly factor 3</shortName>
        <shortName evidence="8">SDHAF3</shortName>
    </recommendedName>
</protein>
<proteinExistence type="inferred from homology"/>
<organism evidence="9 10">
    <name type="scientific">Cryomyces minteri</name>
    <dbReference type="NCBI Taxonomy" id="331657"/>
    <lineage>
        <taxon>Eukaryota</taxon>
        <taxon>Fungi</taxon>
        <taxon>Dikarya</taxon>
        <taxon>Ascomycota</taxon>
        <taxon>Pezizomycotina</taxon>
        <taxon>Dothideomycetes</taxon>
        <taxon>Dothideomycetes incertae sedis</taxon>
        <taxon>Cryomyces</taxon>
    </lineage>
</organism>
<keyword evidence="6 8" id="KW-0496">Mitochondrion</keyword>
<evidence type="ECO:0000313" key="9">
    <source>
        <dbReference type="EMBL" id="TKA66895.1"/>
    </source>
</evidence>
<keyword evidence="7 8" id="KW-0143">Chaperone</keyword>
<dbReference type="EMBL" id="NAJN01000974">
    <property type="protein sequence ID" value="TKA66895.1"/>
    <property type="molecule type" value="Genomic_DNA"/>
</dbReference>
<dbReference type="AlphaFoldDB" id="A0A4U0WYE7"/>
<comment type="function">
    <text evidence="1 8">Plays an essential role in the assembly of succinate dehydrogenase (SDH), an enzyme complex (also referred to as respiratory complex II) that is a component of both the tricarboxylic acid (TCA) cycle and the mitochondrial electron transport chain, and which couples the oxidation of succinate to fumarate with the reduction of ubiquinone (coenzyme Q) to ubiquinol. Promotes maturation of the iron-sulfur protein subunit of the SDH catalytic dimer, protecting it from the deleterious effects of oxidants. May act together with SDHAF1.</text>
</comment>
<evidence type="ECO:0000256" key="4">
    <source>
        <dbReference type="ARBA" id="ARBA00011273"/>
    </source>
</evidence>
<dbReference type="InterPro" id="IPR008381">
    <property type="entry name" value="SDHAF3/Sdh7"/>
</dbReference>
<dbReference type="Pfam" id="PF13233">
    <property type="entry name" value="Complex1_LYR_2"/>
    <property type="match status" value="1"/>
</dbReference>
<comment type="caution">
    <text evidence="9">The sequence shown here is derived from an EMBL/GenBank/DDBJ whole genome shotgun (WGS) entry which is preliminary data.</text>
</comment>
<dbReference type="OrthoDB" id="278329at2759"/>
<accession>A0A4U0WYE7</accession>
<sequence length="137" mass="16044">MRVFSRLLATTQTPAGSAASFKAAPMALLPPIPLYRRLLRAHRHKLPKDMRLLGDEYVKSEFRAHRDMENPVHIIGFLTEWQMYAQQLEGDSWRGEHMDRSKIDKMSDQQLGQMYELMQTIRKQELEENDPEHQGSH</sequence>
<keyword evidence="10" id="KW-1185">Reference proteome</keyword>
<evidence type="ECO:0000256" key="5">
    <source>
        <dbReference type="ARBA" id="ARBA00022946"/>
    </source>
</evidence>
<evidence type="ECO:0000256" key="7">
    <source>
        <dbReference type="ARBA" id="ARBA00023186"/>
    </source>
</evidence>
<evidence type="ECO:0000256" key="8">
    <source>
        <dbReference type="RuleBase" id="RU368039"/>
    </source>
</evidence>
<evidence type="ECO:0000256" key="6">
    <source>
        <dbReference type="ARBA" id="ARBA00023128"/>
    </source>
</evidence>
<dbReference type="GO" id="GO:0005758">
    <property type="term" value="C:mitochondrial intermembrane space"/>
    <property type="evidence" value="ECO:0007669"/>
    <property type="project" value="TreeGrafter"/>
</dbReference>
<reference evidence="9 10" key="1">
    <citation type="submission" date="2017-03" db="EMBL/GenBank/DDBJ databases">
        <title>Genomes of endolithic fungi from Antarctica.</title>
        <authorList>
            <person name="Coleine C."/>
            <person name="Masonjones S."/>
            <person name="Stajich J.E."/>
        </authorList>
    </citation>
    <scope>NUCLEOTIDE SEQUENCE [LARGE SCALE GENOMIC DNA]</scope>
    <source>
        <strain evidence="9 10">CCFEE 5187</strain>
    </source>
</reference>
<dbReference type="PANTHER" id="PTHR13137:SF6">
    <property type="entry name" value="SUCCINATE DEHYDROGENASE ASSEMBLY FACTOR 3, MITOCHONDRIAL"/>
    <property type="match status" value="1"/>
</dbReference>
<dbReference type="Proteomes" id="UP000308768">
    <property type="component" value="Unassembled WGS sequence"/>
</dbReference>
<comment type="subcellular location">
    <subcellularLocation>
        <location evidence="2 8">Mitochondrion matrix</location>
    </subcellularLocation>
</comment>
<gene>
    <name evidence="9" type="ORF">B0A49_05777</name>
</gene>
<comment type="subunit">
    <text evidence="4 8">Interacts with the iron-sulfur protein subunit within the SDH catalytic dimer.</text>
</comment>
<evidence type="ECO:0000256" key="2">
    <source>
        <dbReference type="ARBA" id="ARBA00004305"/>
    </source>
</evidence>
<dbReference type="STRING" id="331657.A0A4U0WYE7"/>
<evidence type="ECO:0000256" key="3">
    <source>
        <dbReference type="ARBA" id="ARBA00006020"/>
    </source>
</evidence>
<evidence type="ECO:0000256" key="1">
    <source>
        <dbReference type="ARBA" id="ARBA00003675"/>
    </source>
</evidence>
<dbReference type="CDD" id="cd20270">
    <property type="entry name" value="Complex1_LYR_SDHAF3_LYRM10"/>
    <property type="match status" value="1"/>
</dbReference>
<evidence type="ECO:0000313" key="10">
    <source>
        <dbReference type="Proteomes" id="UP000308768"/>
    </source>
</evidence>
<name>A0A4U0WYE7_9PEZI</name>
<keyword evidence="5" id="KW-0809">Transit peptide</keyword>
<dbReference type="PANTHER" id="PTHR13137">
    <property type="entry name" value="DC11 ACN9 HOMOLOG"/>
    <property type="match status" value="1"/>
</dbReference>
<dbReference type="GO" id="GO:0034553">
    <property type="term" value="P:mitochondrial respiratory chain complex II assembly"/>
    <property type="evidence" value="ECO:0007669"/>
    <property type="project" value="UniProtKB-UniRule"/>
</dbReference>
<comment type="similarity">
    <text evidence="3 8">Belongs to the complex I LYR family. SDHAF3 subfamily.</text>
</comment>